<feature type="binding site" evidence="9">
    <location>
        <position position="291"/>
    </location>
    <ligand>
        <name>substrate</name>
    </ligand>
</feature>
<dbReference type="UniPathway" id="UPA00034">
    <property type="reaction ID" value="UER00466"/>
</dbReference>
<dbReference type="EMBL" id="CP001698">
    <property type="protein sequence ID" value="ADN02698.1"/>
    <property type="molecule type" value="Genomic_DNA"/>
</dbReference>
<feature type="binding site" evidence="9">
    <location>
        <position position="186"/>
    </location>
    <ligand>
        <name>pyridoxal 5'-phosphate</name>
        <dbReference type="ChEBI" id="CHEBI:597326"/>
    </ligand>
</feature>
<feature type="binding site" evidence="9">
    <location>
        <begin position="245"/>
        <end position="247"/>
    </location>
    <ligand>
        <name>pyridoxal 5'-phosphate</name>
        <dbReference type="ChEBI" id="CHEBI:597326"/>
    </ligand>
</feature>
<feature type="binding site" evidence="9">
    <location>
        <position position="42"/>
    </location>
    <ligand>
        <name>substrate</name>
    </ligand>
</feature>
<evidence type="ECO:0000259" key="10">
    <source>
        <dbReference type="Pfam" id="PF00155"/>
    </source>
</evidence>
<evidence type="ECO:0000256" key="9">
    <source>
        <dbReference type="HAMAP-Rule" id="MF_01642"/>
    </source>
</evidence>
<comment type="pathway">
    <text evidence="2 9">Amino-acid biosynthesis; L-lysine biosynthesis via DAP pathway; LL-2,6-diaminopimelate from (S)-tetrahydrodipicolinate (aminotransferase route): step 1/1.</text>
</comment>
<dbReference type="HAMAP" id="MF_01642">
    <property type="entry name" value="DapL_aminotrans_1"/>
    <property type="match status" value="1"/>
</dbReference>
<dbReference type="PANTHER" id="PTHR43144">
    <property type="entry name" value="AMINOTRANSFERASE"/>
    <property type="match status" value="1"/>
</dbReference>
<evidence type="ECO:0000256" key="2">
    <source>
        <dbReference type="ARBA" id="ARBA00004982"/>
    </source>
</evidence>
<dbReference type="NCBIfam" id="TIGR03542">
    <property type="entry name" value="DAPAT_plant"/>
    <property type="match status" value="1"/>
</dbReference>
<dbReference type="Pfam" id="PF00155">
    <property type="entry name" value="Aminotran_1_2"/>
    <property type="match status" value="1"/>
</dbReference>
<evidence type="ECO:0000256" key="3">
    <source>
        <dbReference type="ARBA" id="ARBA00013138"/>
    </source>
</evidence>
<feature type="binding site" evidence="9">
    <location>
        <begin position="108"/>
        <end position="109"/>
    </location>
    <ligand>
        <name>pyridoxal 5'-phosphate</name>
        <dbReference type="ChEBI" id="CHEBI:597326"/>
    </ligand>
</feature>
<feature type="binding site" evidence="9">
    <location>
        <position position="132"/>
    </location>
    <ligand>
        <name>pyridoxal 5'-phosphate</name>
        <dbReference type="ChEBI" id="CHEBI:597326"/>
    </ligand>
</feature>
<feature type="binding site" evidence="9">
    <location>
        <position position="291"/>
    </location>
    <ligand>
        <name>pyridoxal 5'-phosphate</name>
        <dbReference type="ChEBI" id="CHEBI:597326"/>
    </ligand>
</feature>
<keyword evidence="6 9" id="KW-0808">Transferase</keyword>
<dbReference type="InterPro" id="IPR015421">
    <property type="entry name" value="PyrdxlP-dep_Trfase_major"/>
</dbReference>
<comment type="cofactor">
    <cofactor evidence="1 9">
        <name>pyridoxal 5'-phosphate</name>
        <dbReference type="ChEBI" id="CHEBI:597326"/>
    </cofactor>
</comment>
<dbReference type="Gene3D" id="3.40.640.10">
    <property type="entry name" value="Type I PLP-dependent aspartate aminotransferase-like (Major domain)"/>
    <property type="match status" value="1"/>
</dbReference>
<dbReference type="FunFam" id="3.40.640.10:FF:000099">
    <property type="entry name" value="LL-diaminopimelate aminotransferase, chloroplastic"/>
    <property type="match status" value="1"/>
</dbReference>
<comment type="function">
    <text evidence="9">Involved in the synthesis of meso-diaminopimelate (m-DAP or DL-DAP), required for both lysine and peptidoglycan biosynthesis. Catalyzes the direct conversion of tetrahydrodipicolinate to LL-diaminopimelate.</text>
</comment>
<dbReference type="eggNOG" id="COG0436">
    <property type="taxonomic scope" value="Bacteria"/>
</dbReference>
<feature type="binding site" evidence="9">
    <location>
        <position position="256"/>
    </location>
    <ligand>
        <name>pyridoxal 5'-phosphate</name>
        <dbReference type="ChEBI" id="CHEBI:597326"/>
    </ligand>
</feature>
<dbReference type="CDD" id="cd00609">
    <property type="entry name" value="AAT_like"/>
    <property type="match status" value="1"/>
</dbReference>
<evidence type="ECO:0000256" key="6">
    <source>
        <dbReference type="ARBA" id="ARBA00022679"/>
    </source>
</evidence>
<dbReference type="InterPro" id="IPR015424">
    <property type="entry name" value="PyrdxlP-dep_Trfase"/>
</dbReference>
<feature type="binding site" evidence="9">
    <location>
        <position position="217"/>
    </location>
    <ligand>
        <name>pyridoxal 5'-phosphate</name>
        <dbReference type="ChEBI" id="CHEBI:597326"/>
    </ligand>
</feature>
<name>E0RP36_WINT6</name>
<dbReference type="KEGG" id="sta:STHERM_c17630"/>
<organism evidence="11 12">
    <name type="scientific">Winmispira thermophila (strain ATCC 49972 / DSM 6192 / RI 19.B1)</name>
    <name type="common">Spirochaeta thermophila</name>
    <dbReference type="NCBI Taxonomy" id="665571"/>
    <lineage>
        <taxon>Bacteria</taxon>
        <taxon>Pseudomonadati</taxon>
        <taxon>Spirochaetota</taxon>
        <taxon>Spirochaetia</taxon>
        <taxon>Winmispirales</taxon>
        <taxon>Winmispiraceae</taxon>
        <taxon>Winmispira</taxon>
    </lineage>
</organism>
<dbReference type="RefSeq" id="WP_013314537.1">
    <property type="nucleotide sequence ID" value="NC_014484.1"/>
</dbReference>
<accession>E0RP36</accession>
<evidence type="ECO:0000256" key="1">
    <source>
        <dbReference type="ARBA" id="ARBA00001933"/>
    </source>
</evidence>
<protein>
    <recommendedName>
        <fullName evidence="4 9">LL-diaminopimelate aminotransferase</fullName>
        <shortName evidence="9">DAP-AT</shortName>
        <shortName evidence="9">DAP-aminotransferase</shortName>
        <shortName evidence="9">LL-DAP-aminotransferase</shortName>
        <ecNumber evidence="3 9">2.6.1.83</ecNumber>
    </recommendedName>
</protein>
<reference key="1">
    <citation type="submission" date="2009-08" db="EMBL/GenBank/DDBJ databases">
        <title>The genome sequence of Spirochaeta thermophila DSM6192.</title>
        <authorList>
            <person name="Angelov A."/>
            <person name="Mientus M."/>
            <person name="Wittenberg S."/>
            <person name="Lehmann R."/>
            <person name="Liesegang H."/>
            <person name="Daniel R."/>
            <person name="Liebl W."/>
        </authorList>
    </citation>
    <scope>NUCLEOTIDE SEQUENCE</scope>
    <source>
        <strain>DSM 6192</strain>
    </source>
</reference>
<dbReference type="InterPro" id="IPR015422">
    <property type="entry name" value="PyrdxlP-dep_Trfase_small"/>
</dbReference>
<feature type="binding site" evidence="9">
    <location>
        <position position="385"/>
    </location>
    <ligand>
        <name>substrate</name>
    </ligand>
</feature>
<feature type="modified residue" description="N6-(pyridoxal phosphate)lysine" evidence="9">
    <location>
        <position position="248"/>
    </location>
</feature>
<comment type="subunit">
    <text evidence="9">Homodimer.</text>
</comment>
<dbReference type="Proteomes" id="UP000001296">
    <property type="component" value="Chromosome"/>
</dbReference>
<evidence type="ECO:0000256" key="4">
    <source>
        <dbReference type="ARBA" id="ARBA00018052"/>
    </source>
</evidence>
<dbReference type="SUPFAM" id="SSF53383">
    <property type="entry name" value="PLP-dependent transferases"/>
    <property type="match status" value="1"/>
</dbReference>
<dbReference type="HOGENOM" id="CLU_051433_0_0_12"/>
<comment type="similarity">
    <text evidence="9">Belongs to the class-I pyridoxal-phosphate-dependent aminotransferase family. LL-diaminopimelate aminotransferase subfamily.</text>
</comment>
<feature type="domain" description="Aminotransferase class I/classII large" evidence="10">
    <location>
        <begin position="35"/>
        <end position="402"/>
    </location>
</feature>
<dbReference type="InterPro" id="IPR019942">
    <property type="entry name" value="DapL/ALD1"/>
</dbReference>
<dbReference type="GO" id="GO:0033362">
    <property type="term" value="P:lysine biosynthetic process via diaminopimelate, diaminopimelate-aminotransferase pathway"/>
    <property type="evidence" value="ECO:0007669"/>
    <property type="project" value="UniProtKB-UniRule"/>
</dbReference>
<dbReference type="GO" id="GO:0010285">
    <property type="term" value="F:L,L-diaminopimelate aminotransferase activity"/>
    <property type="evidence" value="ECO:0007669"/>
    <property type="project" value="UniProtKB-UniRule"/>
</dbReference>
<dbReference type="Gene3D" id="3.90.1150.10">
    <property type="entry name" value="Aspartate Aminotransferase, domain 1"/>
    <property type="match status" value="1"/>
</dbReference>
<proteinExistence type="inferred from homology"/>
<dbReference type="InterPro" id="IPR004839">
    <property type="entry name" value="Aminotransferase_I/II_large"/>
</dbReference>
<feature type="binding site" evidence="9">
    <location>
        <position position="109"/>
    </location>
    <ligand>
        <name>substrate</name>
    </ligand>
</feature>
<evidence type="ECO:0000256" key="7">
    <source>
        <dbReference type="ARBA" id="ARBA00022898"/>
    </source>
</evidence>
<dbReference type="EC" id="2.6.1.83" evidence="3 9"/>
<gene>
    <name evidence="9" type="primary">dapL</name>
    <name evidence="11" type="ordered locus">STHERM_c17630</name>
</gene>
<evidence type="ECO:0000256" key="8">
    <source>
        <dbReference type="ARBA" id="ARBA00051934"/>
    </source>
</evidence>
<dbReference type="AlphaFoldDB" id="E0RP36"/>
<feature type="binding site" evidence="9">
    <location>
        <position position="15"/>
    </location>
    <ligand>
        <name>substrate</name>
    </ligand>
</feature>
<keyword evidence="7 9" id="KW-0663">Pyridoxal phosphate</keyword>
<feature type="binding site" evidence="9">
    <location>
        <position position="72"/>
    </location>
    <ligand>
        <name>pyridoxal 5'-phosphate</name>
        <dbReference type="ChEBI" id="CHEBI:597326"/>
    </ligand>
</feature>
<dbReference type="PaxDb" id="665571-STHERM_c17630"/>
<feature type="binding site" evidence="9">
    <location>
        <position position="186"/>
    </location>
    <ligand>
        <name>substrate</name>
    </ligand>
</feature>
<dbReference type="GO" id="GO:0030170">
    <property type="term" value="F:pyridoxal phosphate binding"/>
    <property type="evidence" value="ECO:0007669"/>
    <property type="project" value="UniProtKB-UniRule"/>
</dbReference>
<sequence length="411" mass="46127">MARMNEHFLKLTSSYLFSEIAKRVNTYKEAHPEADIIKMGIGDVTLPLPEACIRAFHEAVDEMARAESFKGYGPEQGYAFLREAIAEGDYRSRGVEIDPEEIFISDGAKSDTANFQDLFSSDAKIAIQDPVYPVYLDTNVMAGRTGSHRDGRYEGVIYLPCVPENRFLPEPPDEEVDVVYLCYPNNPTGAVAPRDYLALWVEYARRHDAIILFDGAYEAFIQDPDLPRSIYEIPGAREVAVEFRSFSKTAGFTGTRCAYTVVPKECRVKDSEGRFHSLHDLWFRRQSTKFNGVSYPVQRAAAAVYTPEGQAQVRANIAYYMENARIFREALTGLGYACTGGEDSPYIWVETGTDSWEFFQLLLERAQVVCTPGAGFGKSGEGFVRFSAFNFRENVEEAARRLSTVFSGATQ</sequence>
<comment type="catalytic activity">
    <reaction evidence="8 9">
        <text>(2S,6S)-2,6-diaminopimelate + 2-oxoglutarate = (S)-2,3,4,5-tetrahydrodipicolinate + L-glutamate + H2O + H(+)</text>
        <dbReference type="Rhea" id="RHEA:23988"/>
        <dbReference type="ChEBI" id="CHEBI:15377"/>
        <dbReference type="ChEBI" id="CHEBI:15378"/>
        <dbReference type="ChEBI" id="CHEBI:16810"/>
        <dbReference type="ChEBI" id="CHEBI:16845"/>
        <dbReference type="ChEBI" id="CHEBI:29985"/>
        <dbReference type="ChEBI" id="CHEBI:57609"/>
        <dbReference type="EC" id="2.6.1.83"/>
    </reaction>
</comment>
<evidence type="ECO:0000313" key="12">
    <source>
        <dbReference type="Proteomes" id="UP000001296"/>
    </source>
</evidence>
<feature type="binding site" evidence="9">
    <location>
        <position position="132"/>
    </location>
    <ligand>
        <name>substrate</name>
    </ligand>
</feature>
<evidence type="ECO:0000313" key="11">
    <source>
        <dbReference type="EMBL" id="ADN02698.1"/>
    </source>
</evidence>
<evidence type="ECO:0000256" key="5">
    <source>
        <dbReference type="ARBA" id="ARBA00022576"/>
    </source>
</evidence>
<reference evidence="11 12" key="2">
    <citation type="journal article" date="2010" name="J. Bacteriol.">
        <title>Genome sequence of the polysaccharide-degrading, thermophilic anaerobe Spirochaeta thermophila DSM 6192.</title>
        <authorList>
            <person name="Angelov A."/>
            <person name="Liebl S."/>
            <person name="Ballschmiter M."/>
            <person name="Bomeke M."/>
            <person name="Lehmann R."/>
            <person name="Liesegang H."/>
            <person name="Daniel R."/>
            <person name="Liebl W."/>
        </authorList>
    </citation>
    <scope>NUCLEOTIDE SEQUENCE [LARGE SCALE GENOMIC DNA]</scope>
    <source>
        <strain evidence="12">ATCC 49972 / DSM 6192 / RI 19.B1</strain>
    </source>
</reference>
<keyword evidence="5 9" id="KW-0032">Aminotransferase</keyword>